<evidence type="ECO:0000313" key="1">
    <source>
        <dbReference type="EMBL" id="WLR97349.1"/>
    </source>
</evidence>
<dbReference type="AlphaFoldDB" id="A0AA50H457"/>
<accession>A0AA50H457</accession>
<dbReference type="InterPro" id="IPR056238">
    <property type="entry name" value="YunG-like"/>
</dbReference>
<dbReference type="EMBL" id="CP132302">
    <property type="protein sequence ID" value="WLR97349.1"/>
    <property type="molecule type" value="Genomic_DNA"/>
</dbReference>
<dbReference type="RefSeq" id="WP_306037343.1">
    <property type="nucleotide sequence ID" value="NZ_CP132302.1"/>
</dbReference>
<keyword evidence="2" id="KW-1185">Reference proteome</keyword>
<proteinExistence type="predicted"/>
<sequence length="126" mass="14287">MLDTPNEMLPMLYKSWSTETGSQWLPENPARGQCNVTSLVVQDMFGGEILKTEVPGAWHFYNRIGGVRYDLTSSQFSAPIQYMDIESTHEEALSGTGVEQYATLKNRINNLRRAYLSENPNRPSKI</sequence>
<evidence type="ECO:0000313" key="2">
    <source>
        <dbReference type="Proteomes" id="UP001234585"/>
    </source>
</evidence>
<protein>
    <submittedName>
        <fullName evidence="1">Uncharacterized protein</fullName>
    </submittedName>
</protein>
<name>A0AA50H457_9HYPH</name>
<gene>
    <name evidence="1" type="ORF">Q9313_16960</name>
</gene>
<dbReference type="Pfam" id="PF24585">
    <property type="entry name" value="YunG"/>
    <property type="match status" value="1"/>
</dbReference>
<dbReference type="Proteomes" id="UP001234585">
    <property type="component" value="Chromosome"/>
</dbReference>
<reference evidence="1 2" key="1">
    <citation type="submission" date="2023-08" db="EMBL/GenBank/DDBJ databases">
        <title>Pathogen: clinical or host-associated sample.</title>
        <authorList>
            <person name="Hergert J."/>
            <person name="Casey R."/>
            <person name="Wagner J."/>
            <person name="Young E.L."/>
            <person name="Oakeson K.F."/>
        </authorList>
    </citation>
    <scope>NUCLEOTIDE SEQUENCE [LARGE SCALE GENOMIC DNA]</scope>
    <source>
        <strain evidence="1 2">1760953</strain>
    </source>
</reference>
<organism evidence="1 2">
    <name type="scientific">Shinella sumterensis</name>
    <dbReference type="NCBI Taxonomy" id="1967501"/>
    <lineage>
        <taxon>Bacteria</taxon>
        <taxon>Pseudomonadati</taxon>
        <taxon>Pseudomonadota</taxon>
        <taxon>Alphaproteobacteria</taxon>
        <taxon>Hyphomicrobiales</taxon>
        <taxon>Rhizobiaceae</taxon>
        <taxon>Shinella</taxon>
    </lineage>
</organism>